<dbReference type="CDD" id="cd10439">
    <property type="entry name" value="GIY-YIG_COG3410"/>
    <property type="match status" value="1"/>
</dbReference>
<dbReference type="Proteomes" id="UP001203761">
    <property type="component" value="Unassembled WGS sequence"/>
</dbReference>
<dbReference type="EMBL" id="JAKNCJ010000001">
    <property type="protein sequence ID" value="MCL6422533.1"/>
    <property type="molecule type" value="Genomic_DNA"/>
</dbReference>
<evidence type="ECO:0000313" key="2">
    <source>
        <dbReference type="EMBL" id="MCL6422533.1"/>
    </source>
</evidence>
<organism evidence="2 3">
    <name type="scientific">Brachybacterium equifaecis</name>
    <dbReference type="NCBI Taxonomy" id="2910770"/>
    <lineage>
        <taxon>Bacteria</taxon>
        <taxon>Bacillati</taxon>
        <taxon>Actinomycetota</taxon>
        <taxon>Actinomycetes</taxon>
        <taxon>Micrococcales</taxon>
        <taxon>Dermabacteraceae</taxon>
        <taxon>Brachybacterium</taxon>
    </lineage>
</organism>
<evidence type="ECO:0000259" key="1">
    <source>
        <dbReference type="PROSITE" id="PS50164"/>
    </source>
</evidence>
<dbReference type="RefSeq" id="WP_249736629.1">
    <property type="nucleotide sequence ID" value="NZ_JAKNCJ010000001.1"/>
</dbReference>
<feature type="domain" description="GIY-YIG" evidence="1">
    <location>
        <begin position="28"/>
        <end position="103"/>
    </location>
</feature>
<sequence length="578" mass="64061">MTGFEIQRLSFDDASVASMPALHERFEDWPVVYTLDDGRSVYVGESQSAANRMRQHRANPDKRPLRALRVIVDETFNKSVCLDLESTLIRWFQGDERLAVLNRNDGITNADYYRREEYRETFEDIFASLKAEGLFQRTIPQIENSDLFKLSPFKALNRDQAVAVEAIMDGLVEDLRAGPRHRSLSIVQGDPGTGKTIVGIYLMKLLADIAGRRDLEDSDPDSLFSDYFLVGTQELFVGLRVGLVVPQQSLRKSIEKVFARTPGLDRVQVLSPFDVGGDPGEWDVLIVDEAHRLNQLAAQAHGTLTKRFKEITASLFGTLDPAITQLDWIRAKSRHVILLLDTAQSVRPADIGPAAFAGVIAAARADGRHYPLVSQMRVAGGNDYIAFVRALLSDEPPAQAPDFGGDYELRLVDSAAEMIAQIAAKDAEHGLSRVLAGYAWDWKSRKDPAAYDIELGEARLRWNSKAVDWISSPASVHEAGSIHTVQGYDLNYAGVIIGPDLRIDPSSGKLVVSRADYRDRAGKSGIKMRGIPTTDEDLLRYIRNIYAVLMTRGMRGTLVHVVDPGLRERFARALGAAG</sequence>
<proteinExistence type="predicted"/>
<name>A0ABT0QXY6_9MICO</name>
<dbReference type="InterPro" id="IPR018647">
    <property type="entry name" value="SLFN_3-like_DNA/RNA_helicase"/>
</dbReference>
<evidence type="ECO:0000313" key="3">
    <source>
        <dbReference type="Proteomes" id="UP001203761"/>
    </source>
</evidence>
<comment type="caution">
    <text evidence="2">The sequence shown here is derived from an EMBL/GenBank/DDBJ whole genome shotgun (WGS) entry which is preliminary data.</text>
</comment>
<dbReference type="InterPro" id="IPR000305">
    <property type="entry name" value="GIY-YIG_endonuc"/>
</dbReference>
<dbReference type="Pfam" id="PF09848">
    <property type="entry name" value="SLFN-g3_helicase"/>
    <property type="match status" value="1"/>
</dbReference>
<gene>
    <name evidence="2" type="ORF">Bequi_03890</name>
</gene>
<dbReference type="PROSITE" id="PS50164">
    <property type="entry name" value="GIY_YIG"/>
    <property type="match status" value="1"/>
</dbReference>
<keyword evidence="3" id="KW-1185">Reference proteome</keyword>
<dbReference type="InterPro" id="IPR027417">
    <property type="entry name" value="P-loop_NTPase"/>
</dbReference>
<reference evidence="2" key="1">
    <citation type="submission" date="2022-02" db="EMBL/GenBank/DDBJ databases">
        <authorList>
            <person name="Lee M."/>
            <person name="Kim S.-J."/>
            <person name="Jung M.-Y."/>
        </authorList>
    </citation>
    <scope>NUCLEOTIDE SEQUENCE</scope>
    <source>
        <strain evidence="2">JHP9</strain>
    </source>
</reference>
<dbReference type="SUPFAM" id="SSF52540">
    <property type="entry name" value="P-loop containing nucleoside triphosphate hydrolases"/>
    <property type="match status" value="1"/>
</dbReference>
<protein>
    <submittedName>
        <fullName evidence="2">DUF2075 domain-containing protein</fullName>
    </submittedName>
</protein>
<accession>A0ABT0QXY6</accession>
<dbReference type="Gene3D" id="3.40.50.300">
    <property type="entry name" value="P-loop containing nucleotide triphosphate hydrolases"/>
    <property type="match status" value="1"/>
</dbReference>